<dbReference type="AlphaFoldDB" id="A0A9J6DTT0"/>
<evidence type="ECO:0000313" key="1">
    <source>
        <dbReference type="EMBL" id="KAH8025290.1"/>
    </source>
</evidence>
<dbReference type="VEuPathDB" id="VectorBase:LOC119165221"/>
<proteinExistence type="predicted"/>
<comment type="caution">
    <text evidence="1">The sequence shown here is derived from an EMBL/GenBank/DDBJ whole genome shotgun (WGS) entry which is preliminary data.</text>
</comment>
<accession>A0A9J6DTT0</accession>
<name>A0A9J6DTT0_RHIMP</name>
<keyword evidence="2" id="KW-1185">Reference proteome</keyword>
<dbReference type="EMBL" id="JABSTU010000007">
    <property type="protein sequence ID" value="KAH8025290.1"/>
    <property type="molecule type" value="Genomic_DNA"/>
</dbReference>
<evidence type="ECO:0000313" key="2">
    <source>
        <dbReference type="Proteomes" id="UP000821866"/>
    </source>
</evidence>
<reference evidence="1" key="1">
    <citation type="journal article" date="2020" name="Cell">
        <title>Large-Scale Comparative Analyses of Tick Genomes Elucidate Their Genetic Diversity and Vector Capacities.</title>
        <authorList>
            <consortium name="Tick Genome and Microbiome Consortium (TIGMIC)"/>
            <person name="Jia N."/>
            <person name="Wang J."/>
            <person name="Shi W."/>
            <person name="Du L."/>
            <person name="Sun Y."/>
            <person name="Zhan W."/>
            <person name="Jiang J.F."/>
            <person name="Wang Q."/>
            <person name="Zhang B."/>
            <person name="Ji P."/>
            <person name="Bell-Sakyi L."/>
            <person name="Cui X.M."/>
            <person name="Yuan T.T."/>
            <person name="Jiang B.G."/>
            <person name="Yang W.F."/>
            <person name="Lam T.T."/>
            <person name="Chang Q.C."/>
            <person name="Ding S.J."/>
            <person name="Wang X.J."/>
            <person name="Zhu J.G."/>
            <person name="Ruan X.D."/>
            <person name="Zhao L."/>
            <person name="Wei J.T."/>
            <person name="Ye R.Z."/>
            <person name="Que T.C."/>
            <person name="Du C.H."/>
            <person name="Zhou Y.H."/>
            <person name="Cheng J.X."/>
            <person name="Dai P.F."/>
            <person name="Guo W.B."/>
            <person name="Han X.H."/>
            <person name="Huang E.J."/>
            <person name="Li L.F."/>
            <person name="Wei W."/>
            <person name="Gao Y.C."/>
            <person name="Liu J.Z."/>
            <person name="Shao H.Z."/>
            <person name="Wang X."/>
            <person name="Wang C.C."/>
            <person name="Yang T.C."/>
            <person name="Huo Q.B."/>
            <person name="Li W."/>
            <person name="Chen H.Y."/>
            <person name="Chen S.E."/>
            <person name="Zhou L.G."/>
            <person name="Ni X.B."/>
            <person name="Tian J.H."/>
            <person name="Sheng Y."/>
            <person name="Liu T."/>
            <person name="Pan Y.S."/>
            <person name="Xia L.Y."/>
            <person name="Li J."/>
            <person name="Zhao F."/>
            <person name="Cao W.C."/>
        </authorList>
    </citation>
    <scope>NUCLEOTIDE SEQUENCE</scope>
    <source>
        <strain evidence="1">Rmic-2018</strain>
    </source>
</reference>
<protein>
    <submittedName>
        <fullName evidence="1">Uncharacterized protein</fullName>
    </submittedName>
</protein>
<dbReference type="Proteomes" id="UP000821866">
    <property type="component" value="Unassembled WGS sequence"/>
</dbReference>
<reference evidence="1" key="2">
    <citation type="submission" date="2021-09" db="EMBL/GenBank/DDBJ databases">
        <authorList>
            <person name="Jia N."/>
            <person name="Wang J."/>
            <person name="Shi W."/>
            <person name="Du L."/>
            <person name="Sun Y."/>
            <person name="Zhan W."/>
            <person name="Jiang J."/>
            <person name="Wang Q."/>
            <person name="Zhang B."/>
            <person name="Ji P."/>
            <person name="Sakyi L.B."/>
            <person name="Cui X."/>
            <person name="Yuan T."/>
            <person name="Jiang B."/>
            <person name="Yang W."/>
            <person name="Lam T.T.-Y."/>
            <person name="Chang Q."/>
            <person name="Ding S."/>
            <person name="Wang X."/>
            <person name="Zhu J."/>
            <person name="Ruan X."/>
            <person name="Zhao L."/>
            <person name="Wei J."/>
            <person name="Que T."/>
            <person name="Du C."/>
            <person name="Cheng J."/>
            <person name="Dai P."/>
            <person name="Han X."/>
            <person name="Huang E."/>
            <person name="Gao Y."/>
            <person name="Liu J."/>
            <person name="Shao H."/>
            <person name="Ye R."/>
            <person name="Li L."/>
            <person name="Wei W."/>
            <person name="Wang X."/>
            <person name="Wang C."/>
            <person name="Huo Q."/>
            <person name="Li W."/>
            <person name="Guo W."/>
            <person name="Chen H."/>
            <person name="Chen S."/>
            <person name="Zhou L."/>
            <person name="Zhou L."/>
            <person name="Ni X."/>
            <person name="Tian J."/>
            <person name="Zhou Y."/>
            <person name="Sheng Y."/>
            <person name="Liu T."/>
            <person name="Pan Y."/>
            <person name="Xia L."/>
            <person name="Li J."/>
            <person name="Zhao F."/>
            <person name="Cao W."/>
        </authorList>
    </citation>
    <scope>NUCLEOTIDE SEQUENCE</scope>
    <source>
        <strain evidence="1">Rmic-2018</strain>
        <tissue evidence="1">Larvae</tissue>
    </source>
</reference>
<sequence>MSHTEFANLPREIFIALGKPYMITTNINLIGGLVNRVIVILKVCEKVINDGEFPKDLWLQFDGKLGRFRSKRMVNKAKRSGHVIDTSWVLIEA</sequence>
<gene>
    <name evidence="1" type="ORF">HPB51_005761</name>
</gene>
<organism evidence="1 2">
    <name type="scientific">Rhipicephalus microplus</name>
    <name type="common">Cattle tick</name>
    <name type="synonym">Boophilus microplus</name>
    <dbReference type="NCBI Taxonomy" id="6941"/>
    <lineage>
        <taxon>Eukaryota</taxon>
        <taxon>Metazoa</taxon>
        <taxon>Ecdysozoa</taxon>
        <taxon>Arthropoda</taxon>
        <taxon>Chelicerata</taxon>
        <taxon>Arachnida</taxon>
        <taxon>Acari</taxon>
        <taxon>Parasitiformes</taxon>
        <taxon>Ixodida</taxon>
        <taxon>Ixodoidea</taxon>
        <taxon>Ixodidae</taxon>
        <taxon>Rhipicephalinae</taxon>
        <taxon>Rhipicephalus</taxon>
        <taxon>Boophilus</taxon>
    </lineage>
</organism>